<accession>A0A4U0YS76</accession>
<comment type="caution">
    <text evidence="3">The sequence shown here is derived from an EMBL/GenBank/DDBJ whole genome shotgun (WGS) entry which is preliminary data.</text>
</comment>
<feature type="domain" description="TadE-like" evidence="2">
    <location>
        <begin position="12"/>
        <end position="54"/>
    </location>
</feature>
<dbReference type="InterPro" id="IPR012495">
    <property type="entry name" value="TadE-like_dom"/>
</dbReference>
<evidence type="ECO:0000313" key="4">
    <source>
        <dbReference type="Proteomes" id="UP000305198"/>
    </source>
</evidence>
<evidence type="ECO:0000259" key="2">
    <source>
        <dbReference type="Pfam" id="PF07811"/>
    </source>
</evidence>
<dbReference type="EMBL" id="SWAV01000001">
    <property type="protein sequence ID" value="TKA92764.1"/>
    <property type="molecule type" value="Genomic_DNA"/>
</dbReference>
<organism evidence="3 4">
    <name type="scientific">Halopseudomonas bauzanensis</name>
    <dbReference type="NCBI Taxonomy" id="653930"/>
    <lineage>
        <taxon>Bacteria</taxon>
        <taxon>Pseudomonadati</taxon>
        <taxon>Pseudomonadota</taxon>
        <taxon>Gammaproteobacteria</taxon>
        <taxon>Pseudomonadales</taxon>
        <taxon>Pseudomonadaceae</taxon>
        <taxon>Halopseudomonas</taxon>
    </lineage>
</organism>
<sequence length="153" mass="16998">MRSPVFRRKQHGAVAIEFAVLFSVFFAVLYAIIAYSMPLLLMLTFRQVAADAARATIAVDPAAGNYEINLENRVNTIIDESWISNTGWYTNCPSESGTGYSHLAANGRTLTVCIRYKNDNYNNDPIVPVLHLPGIGQIPRLPELIEGRSTIRL</sequence>
<feature type="transmembrane region" description="Helical" evidence="1">
    <location>
        <begin position="12"/>
        <end position="37"/>
    </location>
</feature>
<reference evidence="3 4" key="1">
    <citation type="submission" date="2019-04" db="EMBL/GenBank/DDBJ databases">
        <title>Crypto-aerobic microbial life in anoxic (sulfidic) marine sediments.</title>
        <authorList>
            <person name="Bhattacharya S."/>
            <person name="Roy C."/>
            <person name="Mondal N."/>
            <person name="Sarkar J."/>
            <person name="Mandal S."/>
            <person name="Rameez M.J."/>
            <person name="Ghosh W."/>
        </authorList>
    </citation>
    <scope>NUCLEOTIDE SEQUENCE [LARGE SCALE GENOMIC DNA]</scope>
    <source>
        <strain evidence="3 4">SBBB</strain>
    </source>
</reference>
<name>A0A4U0YS76_9GAMM</name>
<evidence type="ECO:0000256" key="1">
    <source>
        <dbReference type="SAM" id="Phobius"/>
    </source>
</evidence>
<gene>
    <name evidence="3" type="ORF">FA869_00820</name>
</gene>
<keyword evidence="1" id="KW-0472">Membrane</keyword>
<dbReference type="Proteomes" id="UP000305198">
    <property type="component" value="Unassembled WGS sequence"/>
</dbReference>
<dbReference type="RefSeq" id="WP_136868529.1">
    <property type="nucleotide sequence ID" value="NZ_SWAV01000001.1"/>
</dbReference>
<dbReference type="AlphaFoldDB" id="A0A4U0YS76"/>
<keyword evidence="1" id="KW-0812">Transmembrane</keyword>
<evidence type="ECO:0000313" key="3">
    <source>
        <dbReference type="EMBL" id="TKA92764.1"/>
    </source>
</evidence>
<proteinExistence type="predicted"/>
<protein>
    <submittedName>
        <fullName evidence="3">Pilus assembly protein</fullName>
    </submittedName>
</protein>
<dbReference type="Pfam" id="PF07811">
    <property type="entry name" value="TadE"/>
    <property type="match status" value="1"/>
</dbReference>
<keyword evidence="1" id="KW-1133">Transmembrane helix</keyword>